<sequence>IYPYSKTFKEKMSNITLYEELYDAQLDLREERRIQIEEVYVESIKCLERIIEEKDIIIQDTVNQYEKISQNTISHNDNRFSECDSNDSGYNSYDEYEEIMQDIFEVISEDSF</sequence>
<protein>
    <submittedName>
        <fullName evidence="1">30566_t:CDS:1</fullName>
    </submittedName>
</protein>
<feature type="non-terminal residue" evidence="1">
    <location>
        <position position="1"/>
    </location>
</feature>
<evidence type="ECO:0000313" key="2">
    <source>
        <dbReference type="Proteomes" id="UP000789920"/>
    </source>
</evidence>
<gene>
    <name evidence="1" type="ORF">RPERSI_LOCUS9667</name>
</gene>
<accession>A0ACA9P6T1</accession>
<dbReference type="EMBL" id="CAJVQC010018444">
    <property type="protein sequence ID" value="CAG8693488.1"/>
    <property type="molecule type" value="Genomic_DNA"/>
</dbReference>
<comment type="caution">
    <text evidence="1">The sequence shown here is derived from an EMBL/GenBank/DDBJ whole genome shotgun (WGS) entry which is preliminary data.</text>
</comment>
<dbReference type="Proteomes" id="UP000789920">
    <property type="component" value="Unassembled WGS sequence"/>
</dbReference>
<organism evidence="1 2">
    <name type="scientific">Racocetra persica</name>
    <dbReference type="NCBI Taxonomy" id="160502"/>
    <lineage>
        <taxon>Eukaryota</taxon>
        <taxon>Fungi</taxon>
        <taxon>Fungi incertae sedis</taxon>
        <taxon>Mucoromycota</taxon>
        <taxon>Glomeromycotina</taxon>
        <taxon>Glomeromycetes</taxon>
        <taxon>Diversisporales</taxon>
        <taxon>Gigasporaceae</taxon>
        <taxon>Racocetra</taxon>
    </lineage>
</organism>
<reference evidence="1" key="1">
    <citation type="submission" date="2021-06" db="EMBL/GenBank/DDBJ databases">
        <authorList>
            <person name="Kallberg Y."/>
            <person name="Tangrot J."/>
            <person name="Rosling A."/>
        </authorList>
    </citation>
    <scope>NUCLEOTIDE SEQUENCE</scope>
    <source>
        <strain evidence="1">MA461A</strain>
    </source>
</reference>
<name>A0ACA9P6T1_9GLOM</name>
<keyword evidence="2" id="KW-1185">Reference proteome</keyword>
<proteinExistence type="predicted"/>
<evidence type="ECO:0000313" key="1">
    <source>
        <dbReference type="EMBL" id="CAG8693488.1"/>
    </source>
</evidence>